<evidence type="ECO:0000313" key="2">
    <source>
        <dbReference type="EMBL" id="GBM37438.1"/>
    </source>
</evidence>
<protein>
    <submittedName>
        <fullName evidence="2">Uncharacterized protein</fullName>
    </submittedName>
</protein>
<dbReference type="Proteomes" id="UP000499080">
    <property type="component" value="Unassembled WGS sequence"/>
</dbReference>
<organism evidence="2 3">
    <name type="scientific">Araneus ventricosus</name>
    <name type="common">Orbweaver spider</name>
    <name type="synonym">Epeira ventricosa</name>
    <dbReference type="NCBI Taxonomy" id="182803"/>
    <lineage>
        <taxon>Eukaryota</taxon>
        <taxon>Metazoa</taxon>
        <taxon>Ecdysozoa</taxon>
        <taxon>Arthropoda</taxon>
        <taxon>Chelicerata</taxon>
        <taxon>Arachnida</taxon>
        <taxon>Araneae</taxon>
        <taxon>Araneomorphae</taxon>
        <taxon>Entelegynae</taxon>
        <taxon>Araneoidea</taxon>
        <taxon>Araneidae</taxon>
        <taxon>Araneus</taxon>
    </lineage>
</organism>
<sequence>MGKKKPSLGQCGYTSVNDQAYKVCKLQDCSRTHGSYGKIRSLTADSQSETESGGLAKCSGQDEREEKTFVERRSSVNNLKAHIVTNDQLCKAGGIIASLLLGQEYQHVLVDVPAAWSIVTVEWEVRNILPELLTARMELKKAKCYWHK</sequence>
<keyword evidence="3" id="KW-1185">Reference proteome</keyword>
<name>A0A4Y2F9X8_ARAVE</name>
<feature type="region of interest" description="Disordered" evidence="1">
    <location>
        <begin position="43"/>
        <end position="64"/>
    </location>
</feature>
<gene>
    <name evidence="2" type="ORF">AVEN_221575_1</name>
</gene>
<proteinExistence type="predicted"/>
<evidence type="ECO:0000256" key="1">
    <source>
        <dbReference type="SAM" id="MobiDB-lite"/>
    </source>
</evidence>
<comment type="caution">
    <text evidence="2">The sequence shown here is derived from an EMBL/GenBank/DDBJ whole genome shotgun (WGS) entry which is preliminary data.</text>
</comment>
<dbReference type="EMBL" id="BGPR01000840">
    <property type="protein sequence ID" value="GBM37438.1"/>
    <property type="molecule type" value="Genomic_DNA"/>
</dbReference>
<reference evidence="2 3" key="1">
    <citation type="journal article" date="2019" name="Sci. Rep.">
        <title>Orb-weaving spider Araneus ventricosus genome elucidates the spidroin gene catalogue.</title>
        <authorList>
            <person name="Kono N."/>
            <person name="Nakamura H."/>
            <person name="Ohtoshi R."/>
            <person name="Moran D.A.P."/>
            <person name="Shinohara A."/>
            <person name="Yoshida Y."/>
            <person name="Fujiwara M."/>
            <person name="Mori M."/>
            <person name="Tomita M."/>
            <person name="Arakawa K."/>
        </authorList>
    </citation>
    <scope>NUCLEOTIDE SEQUENCE [LARGE SCALE GENOMIC DNA]</scope>
</reference>
<dbReference type="AlphaFoldDB" id="A0A4Y2F9X8"/>
<accession>A0A4Y2F9X8</accession>
<evidence type="ECO:0000313" key="3">
    <source>
        <dbReference type="Proteomes" id="UP000499080"/>
    </source>
</evidence>